<reference evidence="2" key="1">
    <citation type="journal article" date="2023" name="Nat. Commun.">
        <title>Diploid and tetraploid genomes of Acorus and the evolution of monocots.</title>
        <authorList>
            <person name="Ma L."/>
            <person name="Liu K.W."/>
            <person name="Li Z."/>
            <person name="Hsiao Y.Y."/>
            <person name="Qi Y."/>
            <person name="Fu T."/>
            <person name="Tang G.D."/>
            <person name="Zhang D."/>
            <person name="Sun W.H."/>
            <person name="Liu D.K."/>
            <person name="Li Y."/>
            <person name="Chen G.Z."/>
            <person name="Liu X.D."/>
            <person name="Liao X.Y."/>
            <person name="Jiang Y.T."/>
            <person name="Yu X."/>
            <person name="Hao Y."/>
            <person name="Huang J."/>
            <person name="Zhao X.W."/>
            <person name="Ke S."/>
            <person name="Chen Y.Y."/>
            <person name="Wu W.L."/>
            <person name="Hsu J.L."/>
            <person name="Lin Y.F."/>
            <person name="Huang M.D."/>
            <person name="Li C.Y."/>
            <person name="Huang L."/>
            <person name="Wang Z.W."/>
            <person name="Zhao X."/>
            <person name="Zhong W.Y."/>
            <person name="Peng D.H."/>
            <person name="Ahmad S."/>
            <person name="Lan S."/>
            <person name="Zhang J.S."/>
            <person name="Tsai W.C."/>
            <person name="Van de Peer Y."/>
            <person name="Liu Z.J."/>
        </authorList>
    </citation>
    <scope>NUCLEOTIDE SEQUENCE</scope>
    <source>
        <strain evidence="2">CP</strain>
    </source>
</reference>
<dbReference type="AlphaFoldDB" id="A0AAV9CBH9"/>
<feature type="region of interest" description="Disordered" evidence="1">
    <location>
        <begin position="1"/>
        <end position="132"/>
    </location>
</feature>
<feature type="compositionally biased region" description="Pro residues" evidence="1">
    <location>
        <begin position="1"/>
        <end position="19"/>
    </location>
</feature>
<name>A0AAV9CBH9_ACOCL</name>
<feature type="compositionally biased region" description="Polar residues" evidence="1">
    <location>
        <begin position="208"/>
        <end position="217"/>
    </location>
</feature>
<evidence type="ECO:0000313" key="2">
    <source>
        <dbReference type="EMBL" id="KAK1285796.1"/>
    </source>
</evidence>
<keyword evidence="3" id="KW-1185">Reference proteome</keyword>
<organism evidence="2 3">
    <name type="scientific">Acorus calamus</name>
    <name type="common">Sweet flag</name>
    <dbReference type="NCBI Taxonomy" id="4465"/>
    <lineage>
        <taxon>Eukaryota</taxon>
        <taxon>Viridiplantae</taxon>
        <taxon>Streptophyta</taxon>
        <taxon>Embryophyta</taxon>
        <taxon>Tracheophyta</taxon>
        <taxon>Spermatophyta</taxon>
        <taxon>Magnoliopsida</taxon>
        <taxon>Liliopsida</taxon>
        <taxon>Acoraceae</taxon>
        <taxon>Acorus</taxon>
    </lineage>
</organism>
<feature type="compositionally biased region" description="Polar residues" evidence="1">
    <location>
        <begin position="152"/>
        <end position="177"/>
    </location>
</feature>
<feature type="compositionally biased region" description="Low complexity" evidence="1">
    <location>
        <begin position="92"/>
        <end position="106"/>
    </location>
</feature>
<evidence type="ECO:0000313" key="3">
    <source>
        <dbReference type="Proteomes" id="UP001180020"/>
    </source>
</evidence>
<feature type="region of interest" description="Disordered" evidence="1">
    <location>
        <begin position="149"/>
        <end position="177"/>
    </location>
</feature>
<gene>
    <name evidence="2" type="ORF">QJS10_CPB20g01520</name>
</gene>
<proteinExistence type="predicted"/>
<evidence type="ECO:0000256" key="1">
    <source>
        <dbReference type="SAM" id="MobiDB-lite"/>
    </source>
</evidence>
<feature type="compositionally biased region" description="Low complexity" evidence="1">
    <location>
        <begin position="39"/>
        <end position="51"/>
    </location>
</feature>
<comment type="caution">
    <text evidence="2">The sequence shown here is derived from an EMBL/GenBank/DDBJ whole genome shotgun (WGS) entry which is preliminary data.</text>
</comment>
<sequence>MEDPAPPDPFQGSPSPSPDPKPKDPLPPRAGTIDIILKSLSPSRSGSSRVRNPSDEHEGNGDLPASKGKDVVQPQSMLMGLHTTLQNHPYGSSSTLSKTTAKAPSKASKEGRHPTTQVYVPILKPPNLEAPKQPINSEVEANATVAAELTPATKQDPTSEGILQNSTPTRPNAKEYSSNRFSILSSEEEVLPEAEPVGVEGIHGVLFESSQKPTPSISLEERKTQPSGYVEAKDPITQGPGLATNSINVGKEDIIQEDISEMSSSLEVSFQSLQTEVVSKGSSIRVPPHEEGVRENTINAASKVADEKAAKIDYTEALQQEECFLRQKSRQNWLALGDRNSKFFYSSIQSRNSRNSISSLRNKEGVLTYDHAEIKSLIGEYYFNLLNRESNGFGNPYDKATS</sequence>
<dbReference type="EMBL" id="JAUJYO010000020">
    <property type="protein sequence ID" value="KAK1285796.1"/>
    <property type="molecule type" value="Genomic_DNA"/>
</dbReference>
<reference evidence="2" key="2">
    <citation type="submission" date="2023-06" db="EMBL/GenBank/DDBJ databases">
        <authorList>
            <person name="Ma L."/>
            <person name="Liu K.-W."/>
            <person name="Li Z."/>
            <person name="Hsiao Y.-Y."/>
            <person name="Qi Y."/>
            <person name="Fu T."/>
            <person name="Tang G."/>
            <person name="Zhang D."/>
            <person name="Sun W.-H."/>
            <person name="Liu D.-K."/>
            <person name="Li Y."/>
            <person name="Chen G.-Z."/>
            <person name="Liu X.-D."/>
            <person name="Liao X.-Y."/>
            <person name="Jiang Y.-T."/>
            <person name="Yu X."/>
            <person name="Hao Y."/>
            <person name="Huang J."/>
            <person name="Zhao X.-W."/>
            <person name="Ke S."/>
            <person name="Chen Y.-Y."/>
            <person name="Wu W.-L."/>
            <person name="Hsu J.-L."/>
            <person name="Lin Y.-F."/>
            <person name="Huang M.-D."/>
            <person name="Li C.-Y."/>
            <person name="Huang L."/>
            <person name="Wang Z.-W."/>
            <person name="Zhao X."/>
            <person name="Zhong W.-Y."/>
            <person name="Peng D.-H."/>
            <person name="Ahmad S."/>
            <person name="Lan S."/>
            <person name="Zhang J.-S."/>
            <person name="Tsai W.-C."/>
            <person name="Van De Peer Y."/>
            <person name="Liu Z.-J."/>
        </authorList>
    </citation>
    <scope>NUCLEOTIDE SEQUENCE</scope>
    <source>
        <strain evidence="2">CP</strain>
        <tissue evidence="2">Leaves</tissue>
    </source>
</reference>
<dbReference type="Proteomes" id="UP001180020">
    <property type="component" value="Unassembled WGS sequence"/>
</dbReference>
<protein>
    <submittedName>
        <fullName evidence="2">Uncharacterized protein</fullName>
    </submittedName>
</protein>
<accession>A0AAV9CBH9</accession>
<feature type="region of interest" description="Disordered" evidence="1">
    <location>
        <begin position="207"/>
        <end position="245"/>
    </location>
</feature>